<dbReference type="Proteomes" id="UP001057753">
    <property type="component" value="Unassembled WGS sequence"/>
</dbReference>
<dbReference type="SUPFAM" id="SSF56784">
    <property type="entry name" value="HAD-like"/>
    <property type="match status" value="1"/>
</dbReference>
<dbReference type="Gene3D" id="3.40.50.1000">
    <property type="entry name" value="HAD superfamily/HAD-like"/>
    <property type="match status" value="1"/>
</dbReference>
<dbReference type="PANTHER" id="PTHR46470:SF2">
    <property type="entry name" value="GLYCERALDEHYDE 3-PHOSPHATE PHOSPHATASE"/>
    <property type="match status" value="1"/>
</dbReference>
<dbReference type="PROSITE" id="PS01228">
    <property type="entry name" value="COF_1"/>
    <property type="match status" value="1"/>
</dbReference>
<gene>
    <name evidence="5" type="ORF">HXA33_02055</name>
</gene>
<name>A0A9Q4AZC1_SALAG</name>
<evidence type="ECO:0000256" key="1">
    <source>
        <dbReference type="ARBA" id="ARBA00001946"/>
    </source>
</evidence>
<protein>
    <submittedName>
        <fullName evidence="5">HAD family hydrolase</fullName>
    </submittedName>
</protein>
<keyword evidence="4" id="KW-0460">Magnesium</keyword>
<dbReference type="RefSeq" id="WP_257822807.1">
    <property type="nucleotide sequence ID" value="NZ_JABXYM010000001.1"/>
</dbReference>
<dbReference type="InterPro" id="IPR006439">
    <property type="entry name" value="HAD-SF_hydro_IA"/>
</dbReference>
<dbReference type="GO" id="GO:0016791">
    <property type="term" value="F:phosphatase activity"/>
    <property type="evidence" value="ECO:0007669"/>
    <property type="project" value="TreeGrafter"/>
</dbReference>
<dbReference type="NCBIfam" id="TIGR01549">
    <property type="entry name" value="HAD-SF-IA-v1"/>
    <property type="match status" value="1"/>
</dbReference>
<dbReference type="Pfam" id="PF13419">
    <property type="entry name" value="HAD_2"/>
    <property type="match status" value="1"/>
</dbReference>
<keyword evidence="3 5" id="KW-0378">Hydrolase</keyword>
<dbReference type="InterPro" id="IPR036412">
    <property type="entry name" value="HAD-like_sf"/>
</dbReference>
<accession>A0A9Q4AZC1</accession>
<dbReference type="SFLD" id="SFLDS00003">
    <property type="entry name" value="Haloacid_Dehalogenase"/>
    <property type="match status" value="1"/>
</dbReference>
<dbReference type="GO" id="GO:0046872">
    <property type="term" value="F:metal ion binding"/>
    <property type="evidence" value="ECO:0007669"/>
    <property type="project" value="UniProtKB-KW"/>
</dbReference>
<organism evidence="5 6">
    <name type="scientific">Salipaludibacillus agaradhaerens</name>
    <name type="common">Bacillus agaradhaerens</name>
    <dbReference type="NCBI Taxonomy" id="76935"/>
    <lineage>
        <taxon>Bacteria</taxon>
        <taxon>Bacillati</taxon>
        <taxon>Bacillota</taxon>
        <taxon>Bacilli</taxon>
        <taxon>Bacillales</taxon>
        <taxon>Bacillaceae</taxon>
    </lineage>
</organism>
<evidence type="ECO:0000256" key="4">
    <source>
        <dbReference type="ARBA" id="ARBA00022842"/>
    </source>
</evidence>
<dbReference type="Gene3D" id="1.10.150.520">
    <property type="match status" value="1"/>
</dbReference>
<dbReference type="InterPro" id="IPR023214">
    <property type="entry name" value="HAD_sf"/>
</dbReference>
<dbReference type="AlphaFoldDB" id="A0A9Q4AZC1"/>
<evidence type="ECO:0000256" key="2">
    <source>
        <dbReference type="ARBA" id="ARBA00022723"/>
    </source>
</evidence>
<keyword evidence="6" id="KW-1185">Reference proteome</keyword>
<evidence type="ECO:0000256" key="3">
    <source>
        <dbReference type="ARBA" id="ARBA00022801"/>
    </source>
</evidence>
<evidence type="ECO:0000313" key="5">
    <source>
        <dbReference type="EMBL" id="MCR6095315.1"/>
    </source>
</evidence>
<dbReference type="GO" id="GO:0044281">
    <property type="term" value="P:small molecule metabolic process"/>
    <property type="evidence" value="ECO:0007669"/>
    <property type="project" value="UniProtKB-ARBA"/>
</dbReference>
<keyword evidence="2" id="KW-0479">Metal-binding</keyword>
<dbReference type="InterPro" id="IPR041492">
    <property type="entry name" value="HAD_2"/>
</dbReference>
<dbReference type="NCBIfam" id="TIGR01509">
    <property type="entry name" value="HAD-SF-IA-v3"/>
    <property type="match status" value="1"/>
</dbReference>
<evidence type="ECO:0000313" key="6">
    <source>
        <dbReference type="Proteomes" id="UP001057753"/>
    </source>
</evidence>
<dbReference type="PRINTS" id="PR00413">
    <property type="entry name" value="HADHALOGNASE"/>
</dbReference>
<dbReference type="SFLD" id="SFLDG01129">
    <property type="entry name" value="C1.5:_HAD__Beta-PGM__Phosphata"/>
    <property type="match status" value="1"/>
</dbReference>
<reference evidence="5" key="1">
    <citation type="submission" date="2020-06" db="EMBL/GenBank/DDBJ databases">
        <title>Insight into the genomes of haloalkaliphilic bacilli from Kenyan soda lakes.</title>
        <authorList>
            <person name="Mwirichia R."/>
            <person name="Villamizar G.C."/>
            <person name="Poehlein A."/>
            <person name="Mugweru J."/>
            <person name="Kipnyargis A."/>
            <person name="Kiplimo D."/>
            <person name="Orwa P."/>
            <person name="Daniel R."/>
        </authorList>
    </citation>
    <scope>NUCLEOTIDE SEQUENCE</scope>
    <source>
        <strain evidence="5">B1096_S55</strain>
    </source>
</reference>
<dbReference type="PANTHER" id="PTHR46470">
    <property type="entry name" value="N-ACYLNEURAMINATE-9-PHOSPHATASE"/>
    <property type="match status" value="1"/>
</dbReference>
<proteinExistence type="predicted"/>
<comment type="caution">
    <text evidence="5">The sequence shown here is derived from an EMBL/GenBank/DDBJ whole genome shotgun (WGS) entry which is preliminary data.</text>
</comment>
<sequence>MLKAVLFDLDGTLLNRDASLLLFIKKQYKRFNHWVSHLPMEKYITRFIELDKRGYVWKDKVYRQLIDEFAITGLTWEELLQDYISQFHYSCVPFPNLISTLEKLKDYNLVVGMITNGKGQFQLDNIKALGIENYFETIVISEWEGMKKPKPQIFQKTLKNLNVLPSESIYVGDHPENDIQASQNVGMKAVWKRNNQWENVKADFIVEDLKEIPLILDELRK</sequence>
<comment type="cofactor">
    <cofactor evidence="1">
        <name>Mg(2+)</name>
        <dbReference type="ChEBI" id="CHEBI:18420"/>
    </cofactor>
</comment>
<dbReference type="EMBL" id="JABXYM010000001">
    <property type="protein sequence ID" value="MCR6095315.1"/>
    <property type="molecule type" value="Genomic_DNA"/>
</dbReference>
<dbReference type="InterPro" id="IPR051400">
    <property type="entry name" value="HAD-like_hydrolase"/>
</dbReference>